<name>A0AAV7EZV5_ARIFI</name>
<proteinExistence type="predicted"/>
<comment type="caution">
    <text evidence="2">The sequence shown here is derived from an EMBL/GenBank/DDBJ whole genome shotgun (WGS) entry which is preliminary data.</text>
</comment>
<dbReference type="Proteomes" id="UP000825729">
    <property type="component" value="Unassembled WGS sequence"/>
</dbReference>
<evidence type="ECO:0000313" key="2">
    <source>
        <dbReference type="EMBL" id="KAG9453177.1"/>
    </source>
</evidence>
<organism evidence="2 3">
    <name type="scientific">Aristolochia fimbriata</name>
    <name type="common">White veined hardy Dutchman's pipe vine</name>
    <dbReference type="NCBI Taxonomy" id="158543"/>
    <lineage>
        <taxon>Eukaryota</taxon>
        <taxon>Viridiplantae</taxon>
        <taxon>Streptophyta</taxon>
        <taxon>Embryophyta</taxon>
        <taxon>Tracheophyta</taxon>
        <taxon>Spermatophyta</taxon>
        <taxon>Magnoliopsida</taxon>
        <taxon>Magnoliidae</taxon>
        <taxon>Piperales</taxon>
        <taxon>Aristolochiaceae</taxon>
        <taxon>Aristolochia</taxon>
    </lineage>
</organism>
<evidence type="ECO:0000256" key="1">
    <source>
        <dbReference type="SAM" id="MobiDB-lite"/>
    </source>
</evidence>
<gene>
    <name evidence="2" type="ORF">H6P81_006081</name>
</gene>
<accession>A0AAV7EZV5</accession>
<keyword evidence="3" id="KW-1185">Reference proteome</keyword>
<protein>
    <submittedName>
        <fullName evidence="2">Uncharacterized protein</fullName>
    </submittedName>
</protein>
<feature type="region of interest" description="Disordered" evidence="1">
    <location>
        <begin position="96"/>
        <end position="115"/>
    </location>
</feature>
<sequence length="115" mass="12319">MLSSFCGKTADGCSGPQEFFAVGGFLAVASMEFCKRRLAGGGAARHPFRLLSSGSDEVSELRLRALESVSCHVRDARQVQAVRACVDGREDALRRRGRGAGDEQPLCLGRHARPA</sequence>
<reference evidence="2 3" key="1">
    <citation type="submission" date="2021-07" db="EMBL/GenBank/DDBJ databases">
        <title>The Aristolochia fimbriata genome: insights into angiosperm evolution, floral development and chemical biosynthesis.</title>
        <authorList>
            <person name="Jiao Y."/>
        </authorList>
    </citation>
    <scope>NUCLEOTIDE SEQUENCE [LARGE SCALE GENOMIC DNA]</scope>
    <source>
        <strain evidence="2">IBCAS-2021</strain>
        <tissue evidence="2">Leaf</tissue>
    </source>
</reference>
<dbReference type="EMBL" id="JAINDJ010000003">
    <property type="protein sequence ID" value="KAG9453177.1"/>
    <property type="molecule type" value="Genomic_DNA"/>
</dbReference>
<evidence type="ECO:0000313" key="3">
    <source>
        <dbReference type="Proteomes" id="UP000825729"/>
    </source>
</evidence>
<dbReference type="AlphaFoldDB" id="A0AAV7EZV5"/>